<proteinExistence type="predicted"/>
<dbReference type="Pfam" id="PF00534">
    <property type="entry name" value="Glycos_transf_1"/>
    <property type="match status" value="1"/>
</dbReference>
<reference evidence="4" key="1">
    <citation type="journal article" date="2021" name="PeerJ">
        <title>Extensive microbial diversity within the chicken gut microbiome revealed by metagenomics and culture.</title>
        <authorList>
            <person name="Gilroy R."/>
            <person name="Ravi A."/>
            <person name="Getino M."/>
            <person name="Pursley I."/>
            <person name="Horton D.L."/>
            <person name="Alikhan N.F."/>
            <person name="Baker D."/>
            <person name="Gharbi K."/>
            <person name="Hall N."/>
            <person name="Watson M."/>
            <person name="Adriaenssens E.M."/>
            <person name="Foster-Nyarko E."/>
            <person name="Jarju S."/>
            <person name="Secka A."/>
            <person name="Antonio M."/>
            <person name="Oren A."/>
            <person name="Chaudhuri R.R."/>
            <person name="La Ragione R."/>
            <person name="Hildebrand F."/>
            <person name="Pallen M.J."/>
        </authorList>
    </citation>
    <scope>NUCLEOTIDE SEQUENCE</scope>
    <source>
        <strain evidence="4">Gambia16-554</strain>
    </source>
</reference>
<evidence type="ECO:0000313" key="4">
    <source>
        <dbReference type="EMBL" id="HIZ85315.1"/>
    </source>
</evidence>
<dbReference type="InterPro" id="IPR001296">
    <property type="entry name" value="Glyco_trans_1"/>
</dbReference>
<feature type="domain" description="Glycosyl transferase family 1" evidence="2">
    <location>
        <begin position="188"/>
        <end position="353"/>
    </location>
</feature>
<name>A0A9D2GQC9_9BACT</name>
<comment type="caution">
    <text evidence="4">The sequence shown here is derived from an EMBL/GenBank/DDBJ whole genome shotgun (WGS) entry which is preliminary data.</text>
</comment>
<protein>
    <submittedName>
        <fullName evidence="4">Glycosyltransferase</fullName>
        <ecNumber evidence="4">2.4.-.-</ecNumber>
    </submittedName>
</protein>
<dbReference type="InterPro" id="IPR028098">
    <property type="entry name" value="Glyco_trans_4-like_N"/>
</dbReference>
<dbReference type="Pfam" id="PF13439">
    <property type="entry name" value="Glyco_transf_4"/>
    <property type="match status" value="1"/>
</dbReference>
<evidence type="ECO:0000259" key="2">
    <source>
        <dbReference type="Pfam" id="PF00534"/>
    </source>
</evidence>
<dbReference type="EMBL" id="DXAW01000043">
    <property type="protein sequence ID" value="HIZ85315.1"/>
    <property type="molecule type" value="Genomic_DNA"/>
</dbReference>
<feature type="domain" description="Glycosyltransferase subfamily 4-like N-terminal" evidence="3">
    <location>
        <begin position="32"/>
        <end position="167"/>
    </location>
</feature>
<keyword evidence="1 4" id="KW-0808">Transferase</keyword>
<dbReference type="PANTHER" id="PTHR46401:SF2">
    <property type="entry name" value="GLYCOSYLTRANSFERASE WBBK-RELATED"/>
    <property type="match status" value="1"/>
</dbReference>
<accession>A0A9D2GQC9</accession>
<dbReference type="GO" id="GO:0016757">
    <property type="term" value="F:glycosyltransferase activity"/>
    <property type="evidence" value="ECO:0007669"/>
    <property type="project" value="UniProtKB-KW"/>
</dbReference>
<organism evidence="4 5">
    <name type="scientific">Candidatus Coprenecus stercoravium</name>
    <dbReference type="NCBI Taxonomy" id="2840735"/>
    <lineage>
        <taxon>Bacteria</taxon>
        <taxon>Pseudomonadati</taxon>
        <taxon>Bacteroidota</taxon>
        <taxon>Bacteroidia</taxon>
        <taxon>Bacteroidales</taxon>
        <taxon>Rikenellaceae</taxon>
        <taxon>Rikenellaceae incertae sedis</taxon>
        <taxon>Candidatus Coprenecus</taxon>
    </lineage>
</organism>
<gene>
    <name evidence="4" type="ORF">IAC04_02355</name>
</gene>
<evidence type="ECO:0000259" key="3">
    <source>
        <dbReference type="Pfam" id="PF13439"/>
    </source>
</evidence>
<dbReference type="EC" id="2.4.-.-" evidence="4"/>
<dbReference type="GO" id="GO:0009103">
    <property type="term" value="P:lipopolysaccharide biosynthetic process"/>
    <property type="evidence" value="ECO:0007669"/>
    <property type="project" value="TreeGrafter"/>
</dbReference>
<dbReference type="Gene3D" id="3.40.50.2000">
    <property type="entry name" value="Glycogen Phosphorylase B"/>
    <property type="match status" value="2"/>
</dbReference>
<keyword evidence="4" id="KW-0328">Glycosyltransferase</keyword>
<evidence type="ECO:0000256" key="1">
    <source>
        <dbReference type="ARBA" id="ARBA00022679"/>
    </source>
</evidence>
<dbReference type="PANTHER" id="PTHR46401">
    <property type="entry name" value="GLYCOSYLTRANSFERASE WBBK-RELATED"/>
    <property type="match status" value="1"/>
</dbReference>
<sequence>MTSIYLSSMKICHLTSVHSSSDTRIFYKECISLAQAGNNVLLIAPGISRTERGVNVIGIGMQPKSRMARMLLTTKRIYKKSLEQDADIYHLHDPELLPYALKLKRKSKCVIFDSHENILEYMESKSYIPKPARKIVSSLFKRYATRILRKIDGIISVTPSFCNDFKAINPNTALITNYPFSPDTSDNSETIKKQRQLCFTGGISEQWCIDLILKVIDDIPETNIVLCGSFDNDEYERKLKDMPAWSKCDYLGILPFNKVKATQQSSSIGLCILKYSQNTNFKEGTLGNTKLFEYMSSGTAVVCTDFNIWSEIIDRYHCGIVVSPNDPDAISNAINYLLSHPEKCIEMGKNGKNAVTLEFNWETQADSLVKFYKQITDNAALK</sequence>
<reference evidence="4" key="2">
    <citation type="submission" date="2021-04" db="EMBL/GenBank/DDBJ databases">
        <authorList>
            <person name="Gilroy R."/>
        </authorList>
    </citation>
    <scope>NUCLEOTIDE SEQUENCE</scope>
    <source>
        <strain evidence="4">Gambia16-554</strain>
    </source>
</reference>
<dbReference type="Proteomes" id="UP000824115">
    <property type="component" value="Unassembled WGS sequence"/>
</dbReference>
<evidence type="ECO:0000313" key="5">
    <source>
        <dbReference type="Proteomes" id="UP000824115"/>
    </source>
</evidence>
<dbReference type="AlphaFoldDB" id="A0A9D2GQC9"/>
<dbReference type="SUPFAM" id="SSF53756">
    <property type="entry name" value="UDP-Glycosyltransferase/glycogen phosphorylase"/>
    <property type="match status" value="1"/>
</dbReference>